<evidence type="ECO:0000256" key="4">
    <source>
        <dbReference type="ARBA" id="ARBA00022741"/>
    </source>
</evidence>
<dbReference type="PROSITE" id="PS00107">
    <property type="entry name" value="PROTEIN_KINASE_ATP"/>
    <property type="match status" value="1"/>
</dbReference>
<sequence length="307" mass="35166">MTTWSDITVAPGTLVKGVWRGGVYRIERLLGEGANGRVYLVRKGNTPYALKMGFDPLDHQMEVNALLSLSRQSASWRRFFRESDDAELDGRRIPFFVMKYIDGVNIREFLKRKGSMDWIYVIGHNLLSRLAELHKHGWIYADMKLENILVYGYAGVELIDYCGLTAKGRAVKQFTELYDRGTWNAGDRVAEDSYDLFAFAVLMLAATDQTRKLHSFQHMLPQNRTVDMLLEMARENPHTARLYGWFKQALEGTFVSSQQALALWRKLVLDRNMRGPRDTGIAAPWLKVCFAASIMLCVGTVCYFWLA</sequence>
<evidence type="ECO:0000256" key="7">
    <source>
        <dbReference type="ARBA" id="ARBA00047899"/>
    </source>
</evidence>
<evidence type="ECO:0000256" key="8">
    <source>
        <dbReference type="ARBA" id="ARBA00048679"/>
    </source>
</evidence>
<evidence type="ECO:0000256" key="10">
    <source>
        <dbReference type="SAM" id="Phobius"/>
    </source>
</evidence>
<feature type="domain" description="Protein kinase" evidence="11">
    <location>
        <begin position="24"/>
        <end position="286"/>
    </location>
</feature>
<evidence type="ECO:0000256" key="6">
    <source>
        <dbReference type="ARBA" id="ARBA00022840"/>
    </source>
</evidence>
<evidence type="ECO:0000256" key="1">
    <source>
        <dbReference type="ARBA" id="ARBA00012513"/>
    </source>
</evidence>
<dbReference type="PROSITE" id="PS50011">
    <property type="entry name" value="PROTEIN_KINASE_DOM"/>
    <property type="match status" value="1"/>
</dbReference>
<keyword evidence="13" id="KW-1185">Reference proteome</keyword>
<dbReference type="Gene3D" id="1.10.510.10">
    <property type="entry name" value="Transferase(Phosphotransferase) domain 1"/>
    <property type="match status" value="1"/>
</dbReference>
<protein>
    <recommendedName>
        <fullName evidence="1">non-specific serine/threonine protein kinase</fullName>
        <ecNumber evidence="1">2.7.11.1</ecNumber>
    </recommendedName>
</protein>
<dbReference type="SMART" id="SM00220">
    <property type="entry name" value="S_TKc"/>
    <property type="match status" value="1"/>
</dbReference>
<gene>
    <name evidence="12" type="ORF">SD70_20235</name>
</gene>
<keyword evidence="10" id="KW-1133">Transmembrane helix</keyword>
<feature type="transmembrane region" description="Helical" evidence="10">
    <location>
        <begin position="285"/>
        <end position="306"/>
    </location>
</feature>
<dbReference type="PANTHER" id="PTHR24356">
    <property type="entry name" value="SERINE/THREONINE-PROTEIN KINASE"/>
    <property type="match status" value="1"/>
</dbReference>
<evidence type="ECO:0000256" key="3">
    <source>
        <dbReference type="ARBA" id="ARBA00022679"/>
    </source>
</evidence>
<reference evidence="12 13" key="1">
    <citation type="submission" date="2014-12" db="EMBL/GenBank/DDBJ databases">
        <title>Draft genome sequence of Paenibacillus kamchatkensis strain B-2647.</title>
        <authorList>
            <person name="Karlyshev A.V."/>
            <person name="Kudryashova E.B."/>
        </authorList>
    </citation>
    <scope>NUCLEOTIDE SEQUENCE [LARGE SCALE GENOMIC DNA]</scope>
    <source>
        <strain evidence="12 13">VKM B-2647</strain>
    </source>
</reference>
<dbReference type="Proteomes" id="UP000031967">
    <property type="component" value="Unassembled WGS sequence"/>
</dbReference>
<keyword evidence="2" id="KW-0723">Serine/threonine-protein kinase</keyword>
<dbReference type="EMBL" id="JXAK01000038">
    <property type="protein sequence ID" value="KIL39389.1"/>
    <property type="molecule type" value="Genomic_DNA"/>
</dbReference>
<keyword evidence="4 9" id="KW-0547">Nucleotide-binding</keyword>
<proteinExistence type="predicted"/>
<dbReference type="Pfam" id="PF00069">
    <property type="entry name" value="Pkinase"/>
    <property type="match status" value="1"/>
</dbReference>
<dbReference type="InterPro" id="IPR000719">
    <property type="entry name" value="Prot_kinase_dom"/>
</dbReference>
<evidence type="ECO:0000256" key="2">
    <source>
        <dbReference type="ARBA" id="ARBA00022527"/>
    </source>
</evidence>
<comment type="caution">
    <text evidence="12">The sequence shown here is derived from an EMBL/GenBank/DDBJ whole genome shotgun (WGS) entry which is preliminary data.</text>
</comment>
<keyword evidence="6 9" id="KW-0067">ATP-binding</keyword>
<keyword evidence="5" id="KW-0418">Kinase</keyword>
<accession>A0ABR5AEA7</accession>
<evidence type="ECO:0000256" key="5">
    <source>
        <dbReference type="ARBA" id="ARBA00022777"/>
    </source>
</evidence>
<dbReference type="InterPro" id="IPR050236">
    <property type="entry name" value="Ser_Thr_kinase_AGC"/>
</dbReference>
<keyword evidence="10" id="KW-0472">Membrane</keyword>
<keyword evidence="3" id="KW-0808">Transferase</keyword>
<organism evidence="12 13">
    <name type="scientific">Gordoniibacillus kamchatkensis</name>
    <dbReference type="NCBI Taxonomy" id="1590651"/>
    <lineage>
        <taxon>Bacteria</taxon>
        <taxon>Bacillati</taxon>
        <taxon>Bacillota</taxon>
        <taxon>Bacilli</taxon>
        <taxon>Bacillales</taxon>
        <taxon>Paenibacillaceae</taxon>
        <taxon>Gordoniibacillus</taxon>
    </lineage>
</organism>
<comment type="catalytic activity">
    <reaction evidence="7">
        <text>L-threonyl-[protein] + ATP = O-phospho-L-threonyl-[protein] + ADP + H(+)</text>
        <dbReference type="Rhea" id="RHEA:46608"/>
        <dbReference type="Rhea" id="RHEA-COMP:11060"/>
        <dbReference type="Rhea" id="RHEA-COMP:11605"/>
        <dbReference type="ChEBI" id="CHEBI:15378"/>
        <dbReference type="ChEBI" id="CHEBI:30013"/>
        <dbReference type="ChEBI" id="CHEBI:30616"/>
        <dbReference type="ChEBI" id="CHEBI:61977"/>
        <dbReference type="ChEBI" id="CHEBI:456216"/>
        <dbReference type="EC" id="2.7.11.1"/>
    </reaction>
</comment>
<dbReference type="SUPFAM" id="SSF56112">
    <property type="entry name" value="Protein kinase-like (PK-like)"/>
    <property type="match status" value="1"/>
</dbReference>
<dbReference type="InterPro" id="IPR017441">
    <property type="entry name" value="Protein_kinase_ATP_BS"/>
</dbReference>
<comment type="catalytic activity">
    <reaction evidence="8">
        <text>L-seryl-[protein] + ATP = O-phospho-L-seryl-[protein] + ADP + H(+)</text>
        <dbReference type="Rhea" id="RHEA:17989"/>
        <dbReference type="Rhea" id="RHEA-COMP:9863"/>
        <dbReference type="Rhea" id="RHEA-COMP:11604"/>
        <dbReference type="ChEBI" id="CHEBI:15378"/>
        <dbReference type="ChEBI" id="CHEBI:29999"/>
        <dbReference type="ChEBI" id="CHEBI:30616"/>
        <dbReference type="ChEBI" id="CHEBI:83421"/>
        <dbReference type="ChEBI" id="CHEBI:456216"/>
        <dbReference type="EC" id="2.7.11.1"/>
    </reaction>
</comment>
<evidence type="ECO:0000313" key="12">
    <source>
        <dbReference type="EMBL" id="KIL39389.1"/>
    </source>
</evidence>
<keyword evidence="10" id="KW-0812">Transmembrane</keyword>
<feature type="binding site" evidence="9">
    <location>
        <position position="51"/>
    </location>
    <ligand>
        <name>ATP</name>
        <dbReference type="ChEBI" id="CHEBI:30616"/>
    </ligand>
</feature>
<name>A0ABR5AEA7_9BACL</name>
<evidence type="ECO:0000313" key="13">
    <source>
        <dbReference type="Proteomes" id="UP000031967"/>
    </source>
</evidence>
<dbReference type="InterPro" id="IPR011009">
    <property type="entry name" value="Kinase-like_dom_sf"/>
</dbReference>
<evidence type="ECO:0000256" key="9">
    <source>
        <dbReference type="PROSITE-ProRule" id="PRU10141"/>
    </source>
</evidence>
<evidence type="ECO:0000259" key="11">
    <source>
        <dbReference type="PROSITE" id="PS50011"/>
    </source>
</evidence>
<dbReference type="EC" id="2.7.11.1" evidence="1"/>
<dbReference type="RefSeq" id="WP_041049322.1">
    <property type="nucleotide sequence ID" value="NZ_JXAK01000038.1"/>
</dbReference>